<dbReference type="SUPFAM" id="SSF53850">
    <property type="entry name" value="Periplasmic binding protein-like II"/>
    <property type="match status" value="2"/>
</dbReference>
<reference evidence="7 8" key="1">
    <citation type="journal article" date="2019" name="Int. J. Syst. Evol. Microbiol.">
        <title>The Global Catalogue of Microorganisms (GCM) 10K type strain sequencing project: providing services to taxonomists for standard genome sequencing and annotation.</title>
        <authorList>
            <consortium name="The Broad Institute Genomics Platform"/>
            <consortium name="The Broad Institute Genome Sequencing Center for Infectious Disease"/>
            <person name="Wu L."/>
            <person name="Ma J."/>
        </authorList>
    </citation>
    <scope>NUCLEOTIDE SEQUENCE [LARGE SCALE GENOMIC DNA]</scope>
    <source>
        <strain evidence="7 8">JCM 9383</strain>
    </source>
</reference>
<dbReference type="PANTHER" id="PTHR30118:SF15">
    <property type="entry name" value="TRANSCRIPTIONAL REGULATORY PROTEIN"/>
    <property type="match status" value="1"/>
</dbReference>
<keyword evidence="4" id="KW-0804">Transcription</keyword>
<evidence type="ECO:0000256" key="1">
    <source>
        <dbReference type="ARBA" id="ARBA00009437"/>
    </source>
</evidence>
<evidence type="ECO:0000256" key="2">
    <source>
        <dbReference type="ARBA" id="ARBA00023015"/>
    </source>
</evidence>
<dbReference type="PANTHER" id="PTHR30118">
    <property type="entry name" value="HTH-TYPE TRANSCRIPTIONAL REGULATOR LEUO-RELATED"/>
    <property type="match status" value="1"/>
</dbReference>
<dbReference type="Gene3D" id="1.10.10.10">
    <property type="entry name" value="Winged helix-like DNA-binding domain superfamily/Winged helix DNA-binding domain"/>
    <property type="match status" value="1"/>
</dbReference>
<feature type="domain" description="HTH lysR-type" evidence="6">
    <location>
        <begin position="1"/>
        <end position="58"/>
    </location>
</feature>
<evidence type="ECO:0000256" key="3">
    <source>
        <dbReference type="ARBA" id="ARBA00023125"/>
    </source>
</evidence>
<keyword evidence="8" id="KW-1185">Reference proteome</keyword>
<sequence>MDLNLLLALDVLLEEQSVTRAAERLRTSPAAMSRTLGRIRRVLDDPVLVRAGQAMVLTPRAVELRDEVRTVVERSRALLTHGKPLDPASLSREFTVQASDMLVTELAPPLLTRVQRDAPGVTLRFAPEATEGTPALREGRVDLEIGVLEHLDPETRTESLASIRLVAAVRRGHPLSRGKMTPERFGSAAHISVSRRGRARGPIDERLAELGLSRRVAVVLPSHTAALCLARSTDLVALAPELPGSPQHPCSPELPGSAELPRSPKLPGNTADSLGLHTFEVPLDLPVVDVGMAWHPRNDADPAHRWLRALVRDVITEVVTGTTR</sequence>
<dbReference type="Proteomes" id="UP001500979">
    <property type="component" value="Unassembled WGS sequence"/>
</dbReference>
<evidence type="ECO:0000256" key="5">
    <source>
        <dbReference type="SAM" id="MobiDB-lite"/>
    </source>
</evidence>
<dbReference type="Pfam" id="PF03466">
    <property type="entry name" value="LysR_substrate"/>
    <property type="match status" value="1"/>
</dbReference>
<dbReference type="SUPFAM" id="SSF46785">
    <property type="entry name" value="Winged helix' DNA-binding domain"/>
    <property type="match status" value="1"/>
</dbReference>
<proteinExistence type="inferred from homology"/>
<dbReference type="InterPro" id="IPR005119">
    <property type="entry name" value="LysR_subst-bd"/>
</dbReference>
<dbReference type="CDD" id="cd08460">
    <property type="entry name" value="PBP2_DntR_like_1"/>
    <property type="match status" value="1"/>
</dbReference>
<evidence type="ECO:0000313" key="8">
    <source>
        <dbReference type="Proteomes" id="UP001500979"/>
    </source>
</evidence>
<dbReference type="InterPro" id="IPR036390">
    <property type="entry name" value="WH_DNA-bd_sf"/>
</dbReference>
<accession>A0ABN3VLE3</accession>
<keyword evidence="3" id="KW-0238">DNA-binding</keyword>
<dbReference type="PROSITE" id="PS50931">
    <property type="entry name" value="HTH_LYSR"/>
    <property type="match status" value="1"/>
</dbReference>
<dbReference type="InterPro" id="IPR036388">
    <property type="entry name" value="WH-like_DNA-bd_sf"/>
</dbReference>
<evidence type="ECO:0000313" key="7">
    <source>
        <dbReference type="EMBL" id="GAA2808304.1"/>
    </source>
</evidence>
<name>A0ABN3VLE3_9PSEU</name>
<comment type="caution">
    <text evidence="7">The sequence shown here is derived from an EMBL/GenBank/DDBJ whole genome shotgun (WGS) entry which is preliminary data.</text>
</comment>
<evidence type="ECO:0000259" key="6">
    <source>
        <dbReference type="PROSITE" id="PS50931"/>
    </source>
</evidence>
<dbReference type="Pfam" id="PF00126">
    <property type="entry name" value="HTH_1"/>
    <property type="match status" value="1"/>
</dbReference>
<dbReference type="EMBL" id="BAAAUX010000020">
    <property type="protein sequence ID" value="GAA2808304.1"/>
    <property type="molecule type" value="Genomic_DNA"/>
</dbReference>
<evidence type="ECO:0000256" key="4">
    <source>
        <dbReference type="ARBA" id="ARBA00023163"/>
    </source>
</evidence>
<keyword evidence="2" id="KW-0805">Transcription regulation</keyword>
<protein>
    <submittedName>
        <fullName evidence="7">LysR substrate-binding domain-containing protein</fullName>
    </submittedName>
</protein>
<gene>
    <name evidence="7" type="ORF">GCM10010470_49430</name>
</gene>
<dbReference type="InterPro" id="IPR000847">
    <property type="entry name" value="LysR_HTH_N"/>
</dbReference>
<dbReference type="InterPro" id="IPR050389">
    <property type="entry name" value="LysR-type_TF"/>
</dbReference>
<dbReference type="Gene3D" id="3.40.190.10">
    <property type="entry name" value="Periplasmic binding protein-like II"/>
    <property type="match status" value="2"/>
</dbReference>
<comment type="similarity">
    <text evidence="1">Belongs to the LysR transcriptional regulatory family.</text>
</comment>
<organism evidence="7 8">
    <name type="scientific">Saccharopolyspora taberi</name>
    <dbReference type="NCBI Taxonomy" id="60895"/>
    <lineage>
        <taxon>Bacteria</taxon>
        <taxon>Bacillati</taxon>
        <taxon>Actinomycetota</taxon>
        <taxon>Actinomycetes</taxon>
        <taxon>Pseudonocardiales</taxon>
        <taxon>Pseudonocardiaceae</taxon>
        <taxon>Saccharopolyspora</taxon>
    </lineage>
</organism>
<dbReference type="RefSeq" id="WP_344683565.1">
    <property type="nucleotide sequence ID" value="NZ_BAAAUX010000020.1"/>
</dbReference>
<feature type="region of interest" description="Disordered" evidence="5">
    <location>
        <begin position="245"/>
        <end position="271"/>
    </location>
</feature>